<protein>
    <submittedName>
        <fullName evidence="3">Pilus assembly protein</fullName>
    </submittedName>
</protein>
<evidence type="ECO:0000259" key="2">
    <source>
        <dbReference type="Pfam" id="PF07811"/>
    </source>
</evidence>
<gene>
    <name evidence="3" type="ORF">J5A53_07995</name>
    <name evidence="4" type="ORF">NCTC12967_01513</name>
</gene>
<evidence type="ECO:0000313" key="5">
    <source>
        <dbReference type="Proteomes" id="UP000273044"/>
    </source>
</evidence>
<keyword evidence="1" id="KW-0472">Membrane</keyword>
<dbReference type="Proteomes" id="UP000677180">
    <property type="component" value="Chromosome"/>
</dbReference>
<evidence type="ECO:0000313" key="3">
    <source>
        <dbReference type="EMBL" id="QUC09794.1"/>
    </source>
</evidence>
<sequence>MVPRASERGSSVAVEAALVLPVAMLFVGLVIVMAGHALAQQAVTAAATRAARAASLERSQASAERAALDAAVTELGNSRITCTDAQVSVDARGLEAPMGTVASVTVRLTCRAVFPVSMPGFPASRSLTGEGTSPVDTYRGRNG</sequence>
<name>A0A3S4U0B9_9ACTN</name>
<evidence type="ECO:0000256" key="1">
    <source>
        <dbReference type="SAM" id="Phobius"/>
    </source>
</evidence>
<dbReference type="Proteomes" id="UP000273044">
    <property type="component" value="Chromosome"/>
</dbReference>
<dbReference type="InterPro" id="IPR012495">
    <property type="entry name" value="TadE-like_dom"/>
</dbReference>
<feature type="domain" description="TadE-like" evidence="2">
    <location>
        <begin position="11"/>
        <end position="52"/>
    </location>
</feature>
<dbReference type="Pfam" id="PF07811">
    <property type="entry name" value="TadE"/>
    <property type="match status" value="1"/>
</dbReference>
<keyword evidence="1" id="KW-1133">Transmembrane helix</keyword>
<feature type="transmembrane region" description="Helical" evidence="1">
    <location>
        <begin position="12"/>
        <end position="39"/>
    </location>
</feature>
<dbReference type="RefSeq" id="WP_051014982.1">
    <property type="nucleotide sequence ID" value="NZ_CAJZDL010000009.1"/>
</dbReference>
<dbReference type="GeneID" id="64406985"/>
<dbReference type="AlphaFoldDB" id="A0A3S4U0B9"/>
<proteinExistence type="predicted"/>
<dbReference type="EMBL" id="LR134406">
    <property type="protein sequence ID" value="VEH70220.1"/>
    <property type="molecule type" value="Genomic_DNA"/>
</dbReference>
<reference evidence="3" key="2">
    <citation type="submission" date="2021-03" db="EMBL/GenBank/DDBJ databases">
        <title>Human Oral Microbial Genomes.</title>
        <authorList>
            <person name="Johnston C.D."/>
            <person name="Chen T."/>
            <person name="Dewhirst F.E."/>
        </authorList>
    </citation>
    <scope>NUCLEOTIDE SEQUENCE</scope>
    <source>
        <strain evidence="3">F0714</strain>
    </source>
</reference>
<keyword evidence="1" id="KW-0812">Transmembrane</keyword>
<organism evidence="4 5">
    <name type="scientific">Arachnia propionica</name>
    <dbReference type="NCBI Taxonomy" id="1750"/>
    <lineage>
        <taxon>Bacteria</taxon>
        <taxon>Bacillati</taxon>
        <taxon>Actinomycetota</taxon>
        <taxon>Actinomycetes</taxon>
        <taxon>Propionibacteriales</taxon>
        <taxon>Propionibacteriaceae</taxon>
        <taxon>Arachnia</taxon>
    </lineage>
</organism>
<keyword evidence="5" id="KW-1185">Reference proteome</keyword>
<accession>A0A3S4U0B9</accession>
<reference evidence="4 5" key="1">
    <citation type="submission" date="2018-12" db="EMBL/GenBank/DDBJ databases">
        <authorList>
            <consortium name="Pathogen Informatics"/>
        </authorList>
    </citation>
    <scope>NUCLEOTIDE SEQUENCE [LARGE SCALE GENOMIC DNA]</scope>
    <source>
        <strain evidence="4 5">NCTC12967</strain>
    </source>
</reference>
<dbReference type="EMBL" id="CP072385">
    <property type="protein sequence ID" value="QUC09794.1"/>
    <property type="molecule type" value="Genomic_DNA"/>
</dbReference>
<evidence type="ECO:0000313" key="4">
    <source>
        <dbReference type="EMBL" id="VEH70220.1"/>
    </source>
</evidence>